<sequence length="78" mass="8357">IITFGDNTYGQLGTMKLPAGVHSRYGQNTSHVMTVEAGGDCNFATTARGKVYAWGSNRWGQLGSSLGHVMCEAPFHIP</sequence>
<feature type="repeat" description="RCC1" evidence="1">
    <location>
        <begin position="49"/>
        <end position="78"/>
    </location>
</feature>
<dbReference type="InterPro" id="IPR009091">
    <property type="entry name" value="RCC1/BLIP-II"/>
</dbReference>
<feature type="non-terminal residue" evidence="2">
    <location>
        <position position="78"/>
    </location>
</feature>
<gene>
    <name evidence="2" type="ORF">Pmar_PMAR019839</name>
</gene>
<dbReference type="RefSeq" id="XP_002786161.1">
    <property type="nucleotide sequence ID" value="XM_002786115.1"/>
</dbReference>
<evidence type="ECO:0008006" key="4">
    <source>
        <dbReference type="Google" id="ProtNLM"/>
    </source>
</evidence>
<name>C5KBS6_PERM5</name>
<dbReference type="PROSITE" id="PS50012">
    <property type="entry name" value="RCC1_3"/>
    <property type="match status" value="2"/>
</dbReference>
<proteinExistence type="predicted"/>
<dbReference type="Pfam" id="PF00415">
    <property type="entry name" value="RCC1"/>
    <property type="match status" value="1"/>
</dbReference>
<dbReference type="GeneID" id="9063301"/>
<evidence type="ECO:0000313" key="2">
    <source>
        <dbReference type="EMBL" id="EER17957.1"/>
    </source>
</evidence>
<evidence type="ECO:0000313" key="3">
    <source>
        <dbReference type="Proteomes" id="UP000007800"/>
    </source>
</evidence>
<evidence type="ECO:0000256" key="1">
    <source>
        <dbReference type="PROSITE-ProRule" id="PRU00235"/>
    </source>
</evidence>
<dbReference type="Proteomes" id="UP000007800">
    <property type="component" value="Unassembled WGS sequence"/>
</dbReference>
<dbReference type="InterPro" id="IPR000408">
    <property type="entry name" value="Reg_chr_condens"/>
</dbReference>
<feature type="repeat" description="RCC1" evidence="1">
    <location>
        <begin position="1"/>
        <end position="48"/>
    </location>
</feature>
<dbReference type="InParanoid" id="C5KBS6"/>
<accession>C5KBS6</accession>
<keyword evidence="3" id="KW-1185">Reference proteome</keyword>
<dbReference type="EMBL" id="GG671946">
    <property type="protein sequence ID" value="EER17957.1"/>
    <property type="molecule type" value="Genomic_DNA"/>
</dbReference>
<organism evidence="3">
    <name type="scientific">Perkinsus marinus (strain ATCC 50983 / TXsc)</name>
    <dbReference type="NCBI Taxonomy" id="423536"/>
    <lineage>
        <taxon>Eukaryota</taxon>
        <taxon>Sar</taxon>
        <taxon>Alveolata</taxon>
        <taxon>Perkinsozoa</taxon>
        <taxon>Perkinsea</taxon>
        <taxon>Perkinsida</taxon>
        <taxon>Perkinsidae</taxon>
        <taxon>Perkinsus</taxon>
    </lineage>
</organism>
<protein>
    <recommendedName>
        <fullName evidence="4">Regulator of chromosome condensation</fullName>
    </recommendedName>
</protein>
<reference evidence="2 3" key="1">
    <citation type="submission" date="2008-07" db="EMBL/GenBank/DDBJ databases">
        <authorList>
            <person name="El-Sayed N."/>
            <person name="Caler E."/>
            <person name="Inman J."/>
            <person name="Amedeo P."/>
            <person name="Hass B."/>
            <person name="Wortman J."/>
        </authorList>
    </citation>
    <scope>NUCLEOTIDE SEQUENCE [LARGE SCALE GENOMIC DNA]</scope>
    <source>
        <strain evidence="3">ATCC 50983 / TXsc</strain>
    </source>
</reference>
<dbReference type="Gene3D" id="2.130.10.30">
    <property type="entry name" value="Regulator of chromosome condensation 1/beta-lactamase-inhibitor protein II"/>
    <property type="match status" value="1"/>
</dbReference>
<dbReference type="AlphaFoldDB" id="C5KBS6"/>
<feature type="non-terminal residue" evidence="2">
    <location>
        <position position="1"/>
    </location>
</feature>
<dbReference type="SUPFAM" id="SSF50985">
    <property type="entry name" value="RCC1/BLIP-II"/>
    <property type="match status" value="1"/>
</dbReference>
<dbReference type="OrthoDB" id="10256179at2759"/>